<gene>
    <name evidence="1" type="ORF">ACFQKE_06900</name>
</gene>
<reference evidence="1 2" key="1">
    <citation type="journal article" date="2019" name="Int. J. Syst. Evol. Microbiol.">
        <title>The Global Catalogue of Microorganisms (GCM) 10K type strain sequencing project: providing services to taxonomists for standard genome sequencing and annotation.</title>
        <authorList>
            <consortium name="The Broad Institute Genomics Platform"/>
            <consortium name="The Broad Institute Genome Sequencing Center for Infectious Disease"/>
            <person name="Wu L."/>
            <person name="Ma J."/>
        </authorList>
    </citation>
    <scope>NUCLEOTIDE SEQUENCE [LARGE SCALE GENOMIC DNA]</scope>
    <source>
        <strain evidence="1 2">GX21</strain>
    </source>
</reference>
<dbReference type="InterPro" id="IPR043870">
    <property type="entry name" value="DUF5830"/>
</dbReference>
<organism evidence="1 2">
    <name type="scientific">Haloplanus litoreus</name>
    <dbReference type="NCBI Taxonomy" id="767515"/>
    <lineage>
        <taxon>Archaea</taxon>
        <taxon>Methanobacteriati</taxon>
        <taxon>Methanobacteriota</taxon>
        <taxon>Stenosarchaea group</taxon>
        <taxon>Halobacteria</taxon>
        <taxon>Halobacteriales</taxon>
        <taxon>Haloferacaceae</taxon>
        <taxon>Haloplanus</taxon>
    </lineage>
</organism>
<evidence type="ECO:0000313" key="1">
    <source>
        <dbReference type="EMBL" id="MFC7255022.1"/>
    </source>
</evidence>
<evidence type="ECO:0000313" key="2">
    <source>
        <dbReference type="Proteomes" id="UP001596434"/>
    </source>
</evidence>
<comment type="caution">
    <text evidence="1">The sequence shown here is derived from an EMBL/GenBank/DDBJ whole genome shotgun (WGS) entry which is preliminary data.</text>
</comment>
<proteinExistence type="predicted"/>
<dbReference type="Proteomes" id="UP001596434">
    <property type="component" value="Unassembled WGS sequence"/>
</dbReference>
<accession>A0ABD5ZY34</accession>
<dbReference type="AlphaFoldDB" id="A0ABD5ZY34"/>
<keyword evidence="2" id="KW-1185">Reference proteome</keyword>
<name>A0ABD5ZY34_9EURY</name>
<dbReference type="GeneID" id="96953363"/>
<sequence>MTERTPADERVELALDLLANLEHEDLPLPAAVDRIETVTTDPTLVRRVLDEAELRGILEREDGRIRVRRGSYVSFESDVVVREGDFDCRRCGASLSTGHFVRFETDELGPFGSSCVRKVLGRE</sequence>
<protein>
    <submittedName>
        <fullName evidence="1">DUF5830 family protein</fullName>
    </submittedName>
</protein>
<dbReference type="RefSeq" id="WP_379703229.1">
    <property type="nucleotide sequence ID" value="NZ_JBHTAT010000001.1"/>
</dbReference>
<dbReference type="EMBL" id="JBHTAT010000001">
    <property type="protein sequence ID" value="MFC7255022.1"/>
    <property type="molecule type" value="Genomic_DNA"/>
</dbReference>
<dbReference type="Pfam" id="PF19148">
    <property type="entry name" value="DUF5830"/>
    <property type="match status" value="1"/>
</dbReference>